<feature type="binding site" evidence="3">
    <location>
        <begin position="324"/>
        <end position="326"/>
    </location>
    <ligand>
        <name>substrate</name>
    </ligand>
</feature>
<dbReference type="GO" id="GO:0006099">
    <property type="term" value="P:tricarboxylic acid cycle"/>
    <property type="evidence" value="ECO:0007669"/>
    <property type="project" value="UniProtKB-UniRule"/>
</dbReference>
<dbReference type="PRINTS" id="PR00149">
    <property type="entry name" value="FUMRATELYASE"/>
</dbReference>
<evidence type="ECO:0000313" key="7">
    <source>
        <dbReference type="Proteomes" id="UP000054869"/>
    </source>
</evidence>
<dbReference type="GO" id="GO:0005737">
    <property type="term" value="C:cytoplasm"/>
    <property type="evidence" value="ECO:0007669"/>
    <property type="project" value="UniProtKB-SubCell"/>
</dbReference>
<feature type="site" description="Important for catalytic activity" evidence="3">
    <location>
        <position position="331"/>
    </location>
</feature>
<feature type="binding site" evidence="3">
    <location>
        <begin position="139"/>
        <end position="141"/>
    </location>
    <ligand>
        <name>substrate</name>
    </ligand>
</feature>
<dbReference type="Proteomes" id="UP000054869">
    <property type="component" value="Unassembled WGS sequence"/>
</dbReference>
<evidence type="ECO:0000313" key="6">
    <source>
        <dbReference type="EMBL" id="KTD18696.1"/>
    </source>
</evidence>
<proteinExistence type="inferred from homology"/>
<keyword evidence="3" id="KW-0816">Tricarboxylic acid cycle</keyword>
<reference evidence="6 7" key="1">
    <citation type="submission" date="2015-11" db="EMBL/GenBank/DDBJ databases">
        <title>Genomic analysis of 38 Legionella species identifies large and diverse effector repertoires.</title>
        <authorList>
            <person name="Burstein D."/>
            <person name="Amaro F."/>
            <person name="Zusman T."/>
            <person name="Lifshitz Z."/>
            <person name="Cohen O."/>
            <person name="Gilbert J.A."/>
            <person name="Pupko T."/>
            <person name="Shuman H.A."/>
            <person name="Segal G."/>
        </authorList>
    </citation>
    <scope>NUCLEOTIDE SEQUENCE [LARGE SCALE GENOMIC DNA]</scope>
    <source>
        <strain evidence="6 7">ATCC 49751</strain>
    </source>
</reference>
<dbReference type="HAMAP" id="MF_00743">
    <property type="entry name" value="FumaraseC"/>
    <property type="match status" value="1"/>
</dbReference>
<comment type="pathway">
    <text evidence="3">Carbohydrate metabolism; tricarboxylic acid cycle; (S)-malate from fumarate: step 1/1.</text>
</comment>
<feature type="binding site" description="in site B" evidence="3">
    <location>
        <begin position="129"/>
        <end position="132"/>
    </location>
    <ligand>
        <name>substrate</name>
    </ligand>
</feature>
<dbReference type="RefSeq" id="WP_028372415.1">
    <property type="nucleotide sequence ID" value="NZ_CAAAJD010000040.1"/>
</dbReference>
<comment type="subcellular location">
    <subcellularLocation>
        <location evidence="3">Cytoplasm</location>
    </subcellularLocation>
</comment>
<dbReference type="Gene3D" id="1.20.200.10">
    <property type="entry name" value="Fumarase/aspartase (Central domain)"/>
    <property type="match status" value="1"/>
</dbReference>
<name>A0A0W0VF12_9GAMM</name>
<dbReference type="SUPFAM" id="SSF48557">
    <property type="entry name" value="L-aspartase-like"/>
    <property type="match status" value="1"/>
</dbReference>
<dbReference type="OrthoDB" id="9802809at2"/>
<protein>
    <recommendedName>
        <fullName evidence="3">Fumarate hydratase class II</fullName>
        <shortName evidence="3">Fumarase C</shortName>
        <ecNumber evidence="3">4.2.1.2</ecNumber>
    </recommendedName>
    <alternativeName>
        <fullName evidence="3">Aerobic fumarase</fullName>
    </alternativeName>
    <alternativeName>
        <fullName evidence="3">Iron-independent fumarase</fullName>
    </alternativeName>
</protein>
<comment type="catalytic activity">
    <reaction evidence="3">
        <text>(S)-malate = fumarate + H2O</text>
        <dbReference type="Rhea" id="RHEA:12460"/>
        <dbReference type="ChEBI" id="CHEBI:15377"/>
        <dbReference type="ChEBI" id="CHEBI:15589"/>
        <dbReference type="ChEBI" id="CHEBI:29806"/>
        <dbReference type="EC" id="4.2.1.2"/>
    </reaction>
</comment>
<evidence type="ECO:0000256" key="2">
    <source>
        <dbReference type="ARBA" id="ARBA00023239"/>
    </source>
</evidence>
<evidence type="ECO:0000256" key="3">
    <source>
        <dbReference type="HAMAP-Rule" id="MF_00743"/>
    </source>
</evidence>
<dbReference type="FunFam" id="1.10.275.10:FF:000001">
    <property type="entry name" value="Fumarate hydratase, mitochondrial"/>
    <property type="match status" value="1"/>
</dbReference>
<dbReference type="PANTHER" id="PTHR11444:SF1">
    <property type="entry name" value="FUMARATE HYDRATASE, MITOCHONDRIAL"/>
    <property type="match status" value="1"/>
</dbReference>
<dbReference type="NCBIfam" id="NF008909">
    <property type="entry name" value="PRK12273.1"/>
    <property type="match status" value="1"/>
</dbReference>
<dbReference type="InterPro" id="IPR024083">
    <property type="entry name" value="Fumarase/histidase_N"/>
</dbReference>
<dbReference type="PANTHER" id="PTHR11444">
    <property type="entry name" value="ASPARTATEAMMONIA/ARGININOSUCCINATE/ADENYLOSUCCINATE LYASE"/>
    <property type="match status" value="1"/>
</dbReference>
<comment type="subunit">
    <text evidence="3">Homotetramer.</text>
</comment>
<keyword evidence="3" id="KW-0963">Cytoplasm</keyword>
<dbReference type="InterPro" id="IPR000362">
    <property type="entry name" value="Fumarate_lyase_fam"/>
</dbReference>
<dbReference type="PATRIC" id="fig|45067.4.peg.2412"/>
<comment type="miscellaneous">
    <text evidence="3">There are 2 substrate-binding sites: the catalytic A site, and the non-catalytic B site that may play a role in the transfer of substrate or product between the active site and the solvent. Alternatively, the B site may bind allosteric effectors.</text>
</comment>
<feature type="domain" description="Fumarase C C-terminal" evidence="5">
    <location>
        <begin position="408"/>
        <end position="460"/>
    </location>
</feature>
<dbReference type="NCBIfam" id="TIGR00979">
    <property type="entry name" value="fumC_II"/>
    <property type="match status" value="1"/>
</dbReference>
<dbReference type="GO" id="GO:0006106">
    <property type="term" value="P:fumarate metabolic process"/>
    <property type="evidence" value="ECO:0007669"/>
    <property type="project" value="InterPro"/>
</dbReference>
<dbReference type="eggNOG" id="COG0114">
    <property type="taxonomic scope" value="Bacteria"/>
</dbReference>
<dbReference type="FunFam" id="1.10.40.30:FF:000002">
    <property type="entry name" value="Fumarate hydratase class II"/>
    <property type="match status" value="1"/>
</dbReference>
<comment type="similarity">
    <text evidence="1 3">Belongs to the class-II fumarase/aspartase family. Fumarase subfamily.</text>
</comment>
<dbReference type="AlphaFoldDB" id="A0A0W0VF12"/>
<feature type="active site" evidence="3">
    <location>
        <position position="318"/>
    </location>
</feature>
<feature type="binding site" evidence="3">
    <location>
        <begin position="98"/>
        <end position="100"/>
    </location>
    <ligand>
        <name>substrate</name>
    </ligand>
</feature>
<keyword evidence="2 3" id="KW-0456">Lyase</keyword>
<dbReference type="PROSITE" id="PS00163">
    <property type="entry name" value="FUMARATE_LYASES"/>
    <property type="match status" value="1"/>
</dbReference>
<sequence length="463" mass="50306">MSTTRIETDSMGEITVAADKYWGAQTERSLHHFNIGRDLIPREVTHAFGILKKAAALTNLELGKLPKDKADLIVKAAEEVQKGILDEHFPLHVWQTGSGTQSNMNANEVIANRAIEMAGGVRGSKTPIHPNDHVNMSQSSNDTFPTAMHIAAAIAIHDRLLPIVRNLRDALSAKMHKFNDIVKIGRTHLQDAVPLTLGQEFSGYVAQLDAAIHRIERMLPELYELALGGTAVGTGLNTHPKFAADAAKHIAKLTNLPFVSAPNKFAALASHEPLVMAHSTLKALACALMKIANDIRWLGSGPRCGLGELILPENEPGSSIMPGKVNPTQCEAMTMVCAQVIGNDTTIAVAASQGNFELNVFKPVIIFNLLHSLNLLADSCHSFQIFCVEGLEANRAKIDYYLKHSLMLVTALNQHIGYDKAAKIAKTAHYEDISLEEAAVKLGFLTAAQFKEYVDPKKMISPG</sequence>
<dbReference type="Pfam" id="PF00206">
    <property type="entry name" value="Lyase_1"/>
    <property type="match status" value="1"/>
</dbReference>
<dbReference type="InterPro" id="IPR008948">
    <property type="entry name" value="L-Aspartase-like"/>
</dbReference>
<feature type="binding site" evidence="3">
    <location>
        <position position="187"/>
    </location>
    <ligand>
        <name>substrate</name>
    </ligand>
</feature>
<gene>
    <name evidence="3" type="primary">fumC</name>
    <name evidence="6" type="ORF">Llan_2299</name>
</gene>
<dbReference type="STRING" id="45067.Llan_2299"/>
<dbReference type="EMBL" id="LNYI01000057">
    <property type="protein sequence ID" value="KTD18696.1"/>
    <property type="molecule type" value="Genomic_DNA"/>
</dbReference>
<dbReference type="Gene3D" id="1.10.275.10">
    <property type="entry name" value="Fumarase/aspartase (N-terminal domain)"/>
    <property type="match status" value="1"/>
</dbReference>
<dbReference type="InterPro" id="IPR005677">
    <property type="entry name" value="Fum_hydII"/>
</dbReference>
<evidence type="ECO:0000256" key="1">
    <source>
        <dbReference type="ARBA" id="ARBA00009084"/>
    </source>
</evidence>
<comment type="caution">
    <text evidence="6">The sequence shown here is derived from an EMBL/GenBank/DDBJ whole genome shotgun (WGS) entry which is preliminary data.</text>
</comment>
<accession>A0A0W0VF12</accession>
<dbReference type="CDD" id="cd01362">
    <property type="entry name" value="Fumarase_classII"/>
    <property type="match status" value="1"/>
</dbReference>
<evidence type="ECO:0000259" key="5">
    <source>
        <dbReference type="Pfam" id="PF10415"/>
    </source>
</evidence>
<dbReference type="InterPro" id="IPR020557">
    <property type="entry name" value="Fumarate_lyase_CS"/>
</dbReference>
<dbReference type="Gene3D" id="1.10.40.30">
    <property type="entry name" value="Fumarase/aspartase (C-terminal domain)"/>
    <property type="match status" value="1"/>
</dbReference>
<dbReference type="FunFam" id="1.20.200.10:FF:000001">
    <property type="entry name" value="Fumarate hydratase, mitochondrial"/>
    <property type="match status" value="1"/>
</dbReference>
<dbReference type="GO" id="GO:0006108">
    <property type="term" value="P:malate metabolic process"/>
    <property type="evidence" value="ECO:0007669"/>
    <property type="project" value="TreeGrafter"/>
</dbReference>
<dbReference type="Pfam" id="PF10415">
    <property type="entry name" value="FumaraseC_C"/>
    <property type="match status" value="1"/>
</dbReference>
<feature type="domain" description="Fumarate lyase N-terminal" evidence="4">
    <location>
        <begin position="12"/>
        <end position="342"/>
    </location>
</feature>
<dbReference type="EC" id="4.2.1.2" evidence="3"/>
<dbReference type="GO" id="GO:0004333">
    <property type="term" value="F:fumarate hydratase activity"/>
    <property type="evidence" value="ECO:0007669"/>
    <property type="project" value="UniProtKB-UniRule"/>
</dbReference>
<dbReference type="InterPro" id="IPR022761">
    <property type="entry name" value="Fumarate_lyase_N"/>
</dbReference>
<keyword evidence="7" id="KW-1185">Reference proteome</keyword>
<feature type="active site" description="Proton donor/acceptor" evidence="3">
    <location>
        <position position="188"/>
    </location>
</feature>
<dbReference type="InterPro" id="IPR018951">
    <property type="entry name" value="Fumarase_C_C"/>
</dbReference>
<dbReference type="UniPathway" id="UPA00223">
    <property type="reaction ID" value="UER01007"/>
</dbReference>
<evidence type="ECO:0000259" key="4">
    <source>
        <dbReference type="Pfam" id="PF00206"/>
    </source>
</evidence>
<feature type="binding site" evidence="3">
    <location>
        <position position="319"/>
    </location>
    <ligand>
        <name>substrate</name>
    </ligand>
</feature>
<organism evidence="6 7">
    <name type="scientific">Legionella lansingensis</name>
    <dbReference type="NCBI Taxonomy" id="45067"/>
    <lineage>
        <taxon>Bacteria</taxon>
        <taxon>Pseudomonadati</taxon>
        <taxon>Pseudomonadota</taxon>
        <taxon>Gammaproteobacteria</taxon>
        <taxon>Legionellales</taxon>
        <taxon>Legionellaceae</taxon>
        <taxon>Legionella</taxon>
    </lineage>
</organism>
<comment type="function">
    <text evidence="3">Involved in the TCA cycle. Catalyzes the stereospecific interconversion of fumarate to L-malate.</text>
</comment>